<sequence>MDSSAQARQVLIDDLPREGDLAHHTNDGRPTTRVRTDSTESNVPSPNSIPNPDRTETPSFDITSLTAQLAKLNDSLAALEDEARGEPYENSEEECRGAAGDVEVLLASLTQRATKKTFLEKCFPCKGWKKRDLLRRHVGVVQETFKTVGVTHLRVAGAFAGLCQTADGLGEDAERLAGVVEEVKDAFQPERVRRKVLGWQEQNLKAELEWAEGQMSAVSSSSSNEASFPRGGEEGSVEHESTATTSEREADVAKMRFEMAKMAKLPSESTDDAHSPSEDGIHNSASQLKRLKDDRDARAEHDVDQAPICGNDAKR</sequence>
<comment type="caution">
    <text evidence="2">The sequence shown here is derived from an EMBL/GenBank/DDBJ whole genome shotgun (WGS) entry which is preliminary data.</text>
</comment>
<dbReference type="Proteomes" id="UP001243989">
    <property type="component" value="Unassembled WGS sequence"/>
</dbReference>
<keyword evidence="3" id="KW-1185">Reference proteome</keyword>
<dbReference type="AlphaFoldDB" id="A0AAI9ZXC8"/>
<feature type="compositionally biased region" description="Low complexity" evidence="1">
    <location>
        <begin position="216"/>
        <end position="227"/>
    </location>
</feature>
<evidence type="ECO:0000313" key="3">
    <source>
        <dbReference type="Proteomes" id="UP001243989"/>
    </source>
</evidence>
<gene>
    <name evidence="2" type="ORF">BDP81DRAFT_391995</name>
</gene>
<feature type="compositionally biased region" description="Low complexity" evidence="1">
    <location>
        <begin position="41"/>
        <end position="52"/>
    </location>
</feature>
<proteinExistence type="predicted"/>
<feature type="compositionally biased region" description="Basic and acidic residues" evidence="1">
    <location>
        <begin position="290"/>
        <end position="304"/>
    </location>
</feature>
<dbReference type="GeneID" id="85472499"/>
<feature type="region of interest" description="Disordered" evidence="1">
    <location>
        <begin position="216"/>
        <end position="315"/>
    </location>
</feature>
<feature type="compositionally biased region" description="Basic and acidic residues" evidence="1">
    <location>
        <begin position="14"/>
        <end position="27"/>
    </location>
</feature>
<evidence type="ECO:0000313" key="2">
    <source>
        <dbReference type="EMBL" id="KAK1639964.1"/>
    </source>
</evidence>
<name>A0AAI9ZXC8_9PEZI</name>
<protein>
    <submittedName>
        <fullName evidence="2">Uncharacterized protein</fullName>
    </submittedName>
</protein>
<feature type="compositionally biased region" description="Basic and acidic residues" evidence="1">
    <location>
        <begin position="231"/>
        <end position="261"/>
    </location>
</feature>
<feature type="region of interest" description="Disordered" evidence="1">
    <location>
        <begin position="1"/>
        <end position="59"/>
    </location>
</feature>
<dbReference type="EMBL" id="JAHMHQ010000005">
    <property type="protein sequence ID" value="KAK1639964.1"/>
    <property type="molecule type" value="Genomic_DNA"/>
</dbReference>
<dbReference type="RefSeq" id="XP_060448571.1">
    <property type="nucleotide sequence ID" value="XM_060587637.1"/>
</dbReference>
<evidence type="ECO:0000256" key="1">
    <source>
        <dbReference type="SAM" id="MobiDB-lite"/>
    </source>
</evidence>
<organism evidence="2 3">
    <name type="scientific">Colletotrichum phormii</name>
    <dbReference type="NCBI Taxonomy" id="359342"/>
    <lineage>
        <taxon>Eukaryota</taxon>
        <taxon>Fungi</taxon>
        <taxon>Dikarya</taxon>
        <taxon>Ascomycota</taxon>
        <taxon>Pezizomycotina</taxon>
        <taxon>Sordariomycetes</taxon>
        <taxon>Hypocreomycetidae</taxon>
        <taxon>Glomerellales</taxon>
        <taxon>Glomerellaceae</taxon>
        <taxon>Colletotrichum</taxon>
        <taxon>Colletotrichum acutatum species complex</taxon>
    </lineage>
</organism>
<accession>A0AAI9ZXC8</accession>
<reference evidence="2" key="1">
    <citation type="submission" date="2021-06" db="EMBL/GenBank/DDBJ databases">
        <title>Comparative genomics, transcriptomics and evolutionary studies reveal genomic signatures of adaptation to plant cell wall in hemibiotrophic fungi.</title>
        <authorList>
            <consortium name="DOE Joint Genome Institute"/>
            <person name="Baroncelli R."/>
            <person name="Diaz J.F."/>
            <person name="Benocci T."/>
            <person name="Peng M."/>
            <person name="Battaglia E."/>
            <person name="Haridas S."/>
            <person name="Andreopoulos W."/>
            <person name="Labutti K."/>
            <person name="Pangilinan J."/>
            <person name="Floch G.L."/>
            <person name="Makela M.R."/>
            <person name="Henrissat B."/>
            <person name="Grigoriev I.V."/>
            <person name="Crouch J.A."/>
            <person name="De Vries R.P."/>
            <person name="Sukno S.A."/>
            <person name="Thon M.R."/>
        </authorList>
    </citation>
    <scope>NUCLEOTIDE SEQUENCE</scope>
    <source>
        <strain evidence="2">CBS 102054</strain>
    </source>
</reference>
<feature type="compositionally biased region" description="Basic and acidic residues" evidence="1">
    <location>
        <begin position="271"/>
        <end position="281"/>
    </location>
</feature>